<dbReference type="AlphaFoldDB" id="A0A9J6B6B1"/>
<reference evidence="1 2" key="1">
    <citation type="submission" date="2020-09" db="EMBL/GenBank/DDBJ databases">
        <title>De no assembly of potato wild relative species, Solanum commersonii.</title>
        <authorList>
            <person name="Cho K."/>
        </authorList>
    </citation>
    <scope>NUCLEOTIDE SEQUENCE [LARGE SCALE GENOMIC DNA]</scope>
    <source>
        <strain evidence="1">LZ3.2</strain>
        <tissue evidence="1">Leaf</tissue>
    </source>
</reference>
<dbReference type="Proteomes" id="UP000824120">
    <property type="component" value="Chromosome 1"/>
</dbReference>
<keyword evidence="2" id="KW-1185">Reference proteome</keyword>
<sequence length="70" mass="7964">MHYHLLGGLNDNLDLGIITKIVDAVKAFNISTPCDHLENWDFSLKTIECVCMRVRFVRARLSKLVSLSCE</sequence>
<protein>
    <submittedName>
        <fullName evidence="1">Uncharacterized protein</fullName>
    </submittedName>
</protein>
<name>A0A9J6B6B1_SOLCO</name>
<dbReference type="EMBL" id="JACXVP010000001">
    <property type="protein sequence ID" value="KAG5632333.1"/>
    <property type="molecule type" value="Genomic_DNA"/>
</dbReference>
<gene>
    <name evidence="1" type="ORF">H5410_004050</name>
</gene>
<comment type="caution">
    <text evidence="1">The sequence shown here is derived from an EMBL/GenBank/DDBJ whole genome shotgun (WGS) entry which is preliminary data.</text>
</comment>
<accession>A0A9J6B6B1</accession>
<proteinExistence type="predicted"/>
<organism evidence="1 2">
    <name type="scientific">Solanum commersonii</name>
    <name type="common">Commerson's wild potato</name>
    <name type="synonym">Commerson's nightshade</name>
    <dbReference type="NCBI Taxonomy" id="4109"/>
    <lineage>
        <taxon>Eukaryota</taxon>
        <taxon>Viridiplantae</taxon>
        <taxon>Streptophyta</taxon>
        <taxon>Embryophyta</taxon>
        <taxon>Tracheophyta</taxon>
        <taxon>Spermatophyta</taxon>
        <taxon>Magnoliopsida</taxon>
        <taxon>eudicotyledons</taxon>
        <taxon>Gunneridae</taxon>
        <taxon>Pentapetalae</taxon>
        <taxon>asterids</taxon>
        <taxon>lamiids</taxon>
        <taxon>Solanales</taxon>
        <taxon>Solanaceae</taxon>
        <taxon>Solanoideae</taxon>
        <taxon>Solaneae</taxon>
        <taxon>Solanum</taxon>
    </lineage>
</organism>
<evidence type="ECO:0000313" key="1">
    <source>
        <dbReference type="EMBL" id="KAG5632333.1"/>
    </source>
</evidence>
<evidence type="ECO:0000313" key="2">
    <source>
        <dbReference type="Proteomes" id="UP000824120"/>
    </source>
</evidence>